<evidence type="ECO:0000256" key="9">
    <source>
        <dbReference type="ARBA" id="ARBA00022842"/>
    </source>
</evidence>
<dbReference type="PROSITE" id="PS00792">
    <property type="entry name" value="DHPS_1"/>
    <property type="match status" value="1"/>
</dbReference>
<dbReference type="EMBL" id="BMVG01000013">
    <property type="protein sequence ID" value="GHE07091.1"/>
    <property type="molecule type" value="Genomic_DNA"/>
</dbReference>
<comment type="catalytic activity">
    <reaction evidence="1">
        <text>(7,8-dihydropterin-6-yl)methyl diphosphate + 4-aminobenzoate = 7,8-dihydropteroate + diphosphate</text>
        <dbReference type="Rhea" id="RHEA:19949"/>
        <dbReference type="ChEBI" id="CHEBI:17836"/>
        <dbReference type="ChEBI" id="CHEBI:17839"/>
        <dbReference type="ChEBI" id="CHEBI:33019"/>
        <dbReference type="ChEBI" id="CHEBI:72950"/>
        <dbReference type="EC" id="2.5.1.15"/>
    </reaction>
</comment>
<dbReference type="SUPFAM" id="SSF51717">
    <property type="entry name" value="Dihydropteroate synthetase-like"/>
    <property type="match status" value="1"/>
</dbReference>
<comment type="similarity">
    <text evidence="4">Belongs to the DHPS family.</text>
</comment>
<dbReference type="EC" id="2.5.1.15" evidence="5"/>
<dbReference type="PANTHER" id="PTHR20941:SF1">
    <property type="entry name" value="FOLIC ACID SYNTHESIS PROTEIN FOL1"/>
    <property type="match status" value="1"/>
</dbReference>
<evidence type="ECO:0000256" key="7">
    <source>
        <dbReference type="ARBA" id="ARBA00022679"/>
    </source>
</evidence>
<evidence type="ECO:0000256" key="5">
    <source>
        <dbReference type="ARBA" id="ARBA00012458"/>
    </source>
</evidence>
<dbReference type="InterPro" id="IPR045031">
    <property type="entry name" value="DHP_synth-like"/>
</dbReference>
<dbReference type="InterPro" id="IPR000489">
    <property type="entry name" value="Pterin-binding_dom"/>
</dbReference>
<evidence type="ECO:0000256" key="12">
    <source>
        <dbReference type="SAM" id="MobiDB-lite"/>
    </source>
</evidence>
<evidence type="ECO:0000256" key="11">
    <source>
        <dbReference type="ARBA" id="ARBA00030193"/>
    </source>
</evidence>
<feature type="region of interest" description="Disordered" evidence="12">
    <location>
        <begin position="346"/>
        <end position="393"/>
    </location>
</feature>
<evidence type="ECO:0000256" key="8">
    <source>
        <dbReference type="ARBA" id="ARBA00022723"/>
    </source>
</evidence>
<dbReference type="Proteomes" id="UP000655443">
    <property type="component" value="Unassembled WGS sequence"/>
</dbReference>
<evidence type="ECO:0000256" key="6">
    <source>
        <dbReference type="ARBA" id="ARBA00016919"/>
    </source>
</evidence>
<keyword evidence="8" id="KW-0479">Metal-binding</keyword>
<reference evidence="14" key="2">
    <citation type="submission" date="2020-09" db="EMBL/GenBank/DDBJ databases">
        <authorList>
            <person name="Sun Q."/>
            <person name="Ohkuma M."/>
        </authorList>
    </citation>
    <scope>NUCLEOTIDE SEQUENCE</scope>
    <source>
        <strain evidence="14">JCM 4714</strain>
    </source>
</reference>
<dbReference type="GO" id="GO:0046654">
    <property type="term" value="P:tetrahydrofolate biosynthetic process"/>
    <property type="evidence" value="ECO:0007669"/>
    <property type="project" value="TreeGrafter"/>
</dbReference>
<dbReference type="InterPro" id="IPR006390">
    <property type="entry name" value="DHP_synth_dom"/>
</dbReference>
<evidence type="ECO:0000256" key="3">
    <source>
        <dbReference type="ARBA" id="ARBA00004763"/>
    </source>
</evidence>
<dbReference type="AlphaFoldDB" id="A0A918YN06"/>
<feature type="region of interest" description="Disordered" evidence="12">
    <location>
        <begin position="1"/>
        <end position="40"/>
    </location>
</feature>
<feature type="domain" description="Pterin-binding" evidence="13">
    <location>
        <begin position="78"/>
        <end position="336"/>
    </location>
</feature>
<dbReference type="Gene3D" id="3.20.20.20">
    <property type="entry name" value="Dihydropteroate synthase-like"/>
    <property type="match status" value="1"/>
</dbReference>
<keyword evidence="7" id="KW-0808">Transferase</keyword>
<dbReference type="CDD" id="cd00739">
    <property type="entry name" value="DHPS"/>
    <property type="match status" value="1"/>
</dbReference>
<dbReference type="GO" id="GO:0004156">
    <property type="term" value="F:dihydropteroate synthase activity"/>
    <property type="evidence" value="ECO:0007669"/>
    <property type="project" value="UniProtKB-EC"/>
</dbReference>
<dbReference type="PANTHER" id="PTHR20941">
    <property type="entry name" value="FOLATE SYNTHESIS PROTEINS"/>
    <property type="match status" value="1"/>
</dbReference>
<gene>
    <name evidence="14" type="ORF">GCM10010339_50800</name>
</gene>
<comment type="pathway">
    <text evidence="3">Cofactor biosynthesis; tetrahydrofolate biosynthesis; 7,8-dihydrofolate from 2-amino-4-hydroxy-6-hydroxymethyl-7,8-dihydropteridine diphosphate and 4-aminobenzoate: step 1/2.</text>
</comment>
<proteinExistence type="inferred from homology"/>
<evidence type="ECO:0000313" key="15">
    <source>
        <dbReference type="Proteomes" id="UP000655443"/>
    </source>
</evidence>
<dbReference type="FunFam" id="3.20.20.20:FF:000006">
    <property type="entry name" value="Dihydropteroate synthase"/>
    <property type="match status" value="1"/>
</dbReference>
<evidence type="ECO:0000313" key="14">
    <source>
        <dbReference type="EMBL" id="GHE07091.1"/>
    </source>
</evidence>
<evidence type="ECO:0000256" key="2">
    <source>
        <dbReference type="ARBA" id="ARBA00001946"/>
    </source>
</evidence>
<dbReference type="InterPro" id="IPR011005">
    <property type="entry name" value="Dihydropteroate_synth-like_sf"/>
</dbReference>
<dbReference type="PROSITE" id="PS00793">
    <property type="entry name" value="DHPS_2"/>
    <property type="match status" value="1"/>
</dbReference>
<dbReference type="Pfam" id="PF00809">
    <property type="entry name" value="Pterin_bind"/>
    <property type="match status" value="1"/>
</dbReference>
<protein>
    <recommendedName>
        <fullName evidence="6">Dihydropteroate synthase</fullName>
        <ecNumber evidence="5">2.5.1.15</ecNumber>
    </recommendedName>
    <alternativeName>
        <fullName evidence="11">Dihydropteroate pyrophosphorylase</fullName>
    </alternativeName>
</protein>
<evidence type="ECO:0000256" key="1">
    <source>
        <dbReference type="ARBA" id="ARBA00000012"/>
    </source>
</evidence>
<dbReference type="GO" id="GO:0046872">
    <property type="term" value="F:metal ion binding"/>
    <property type="evidence" value="ECO:0007669"/>
    <property type="project" value="UniProtKB-KW"/>
</dbReference>
<dbReference type="NCBIfam" id="TIGR01496">
    <property type="entry name" value="DHPS"/>
    <property type="match status" value="1"/>
</dbReference>
<accession>A0A918YN06</accession>
<evidence type="ECO:0000259" key="13">
    <source>
        <dbReference type="PROSITE" id="PS50972"/>
    </source>
</evidence>
<dbReference type="GO" id="GO:0046656">
    <property type="term" value="P:folic acid biosynthetic process"/>
    <property type="evidence" value="ECO:0007669"/>
    <property type="project" value="UniProtKB-KW"/>
</dbReference>
<evidence type="ECO:0000256" key="4">
    <source>
        <dbReference type="ARBA" id="ARBA00009503"/>
    </source>
</evidence>
<comment type="caution">
    <text evidence="14">The sequence shown here is derived from an EMBL/GenBank/DDBJ whole genome shotgun (WGS) entry which is preliminary data.</text>
</comment>
<keyword evidence="10" id="KW-0289">Folate biosynthesis</keyword>
<name>A0A918YN06_9ACTN</name>
<dbReference type="GO" id="GO:0005829">
    <property type="term" value="C:cytosol"/>
    <property type="evidence" value="ECO:0007669"/>
    <property type="project" value="TreeGrafter"/>
</dbReference>
<keyword evidence="15" id="KW-1185">Reference proteome</keyword>
<keyword evidence="9" id="KW-0460">Magnesium</keyword>
<evidence type="ECO:0000256" key="10">
    <source>
        <dbReference type="ARBA" id="ARBA00022909"/>
    </source>
</evidence>
<reference evidence="14" key="1">
    <citation type="journal article" date="2014" name="Int. J. Syst. Evol. Microbiol.">
        <title>Complete genome sequence of Corynebacterium casei LMG S-19264T (=DSM 44701T), isolated from a smear-ripened cheese.</title>
        <authorList>
            <consortium name="US DOE Joint Genome Institute (JGI-PGF)"/>
            <person name="Walter F."/>
            <person name="Albersmeier A."/>
            <person name="Kalinowski J."/>
            <person name="Ruckert C."/>
        </authorList>
    </citation>
    <scope>NUCLEOTIDE SEQUENCE</scope>
    <source>
        <strain evidence="14">JCM 4714</strain>
    </source>
</reference>
<sequence>MSARPERRTTALTTEKPGAAGLRGAAEDRPGRMPRPLQHGALRPGRRAFRAFCGAYAERMNNHSGRGQVAGLPAWDRCAVMGVVNVTPDSFSDGGRWFDTTIAVKRGLDLVAQGADLVDVGGESTRPGATRVDEAEELRRVIPVVRGLAAEGVVVSVDTMRARVAEQSLAAGAALVNDVSGGLADPAMIPAVAAAGAPFVVMHWRGFLQGDSVKGVYEDVVAEVTDELHTRVEAVLAGGIAPDRIIVDPGLGFSKEAEHDLTLLAHLDRLRDLGHPVLVAASRKRFLGRVLAGADGAPPPARERDAATAAVSALAAHSGAWAVRVHEVHATADAVRVARAMEEARIARSTPGAGGERGARDAARTPGVASEREAHGDGRTPGAGGEHGAEGTR</sequence>
<dbReference type="PROSITE" id="PS50972">
    <property type="entry name" value="PTERIN_BINDING"/>
    <property type="match status" value="1"/>
</dbReference>
<organism evidence="14 15">
    <name type="scientific">Streptomyces alanosinicus</name>
    <dbReference type="NCBI Taxonomy" id="68171"/>
    <lineage>
        <taxon>Bacteria</taxon>
        <taxon>Bacillati</taxon>
        <taxon>Actinomycetota</taxon>
        <taxon>Actinomycetes</taxon>
        <taxon>Kitasatosporales</taxon>
        <taxon>Streptomycetaceae</taxon>
        <taxon>Streptomyces</taxon>
    </lineage>
</organism>
<comment type="cofactor">
    <cofactor evidence="2">
        <name>Mg(2+)</name>
        <dbReference type="ChEBI" id="CHEBI:18420"/>
    </cofactor>
</comment>